<dbReference type="InterPro" id="IPR011051">
    <property type="entry name" value="RmlC_Cupin_sf"/>
</dbReference>
<evidence type="ECO:0000256" key="3">
    <source>
        <dbReference type="SAM" id="MobiDB-lite"/>
    </source>
</evidence>
<comment type="caution">
    <text evidence="5">The sequence shown here is derived from an EMBL/GenBank/DDBJ whole genome shotgun (WGS) entry which is preliminary data.</text>
</comment>
<dbReference type="InterPro" id="IPR014710">
    <property type="entry name" value="RmlC-like_jellyroll"/>
</dbReference>
<organism evidence="5">
    <name type="scientific">marine sediment metagenome</name>
    <dbReference type="NCBI Taxonomy" id="412755"/>
    <lineage>
        <taxon>unclassified sequences</taxon>
        <taxon>metagenomes</taxon>
        <taxon>ecological metagenomes</taxon>
    </lineage>
</organism>
<dbReference type="AlphaFoldDB" id="A0A0F9HRH4"/>
<keyword evidence="2" id="KW-0560">Oxidoreductase</keyword>
<dbReference type="Gene3D" id="2.60.120.10">
    <property type="entry name" value="Jelly Rolls"/>
    <property type="match status" value="1"/>
</dbReference>
<name>A0A0F9HRH4_9ZZZZ</name>
<keyword evidence="1" id="KW-0223">Dioxygenase</keyword>
<dbReference type="SUPFAM" id="SSF51182">
    <property type="entry name" value="RmlC-like cupins"/>
    <property type="match status" value="1"/>
</dbReference>
<dbReference type="PANTHER" id="PTHR41517">
    <property type="entry name" value="1,2-DIOXYGENASE PROTEIN-RELATED"/>
    <property type="match status" value="1"/>
</dbReference>
<sequence length="158" mass="17590">MSTETSIKNEKNLSHSQSGDKGGTIGTAEFKPSGYTIHRQVEKSLDEQFSRERQHPVYIAKLPSFTASMNVGIVVAGGTSGNHRHYYESLIYIIEGKGYSVVEGKKVEWEAGDIIYAPPWAWHQHFNTDPDHEARYIACTNAPLLQNVGGIARREEAV</sequence>
<protein>
    <recommendedName>
        <fullName evidence="4">Cupin type-2 domain-containing protein</fullName>
    </recommendedName>
</protein>
<dbReference type="InterPro" id="IPR047183">
    <property type="entry name" value="GDO-like"/>
</dbReference>
<dbReference type="PANTHER" id="PTHR41517:SF1">
    <property type="entry name" value="CUPIN"/>
    <property type="match status" value="1"/>
</dbReference>
<evidence type="ECO:0000259" key="4">
    <source>
        <dbReference type="Pfam" id="PF07883"/>
    </source>
</evidence>
<dbReference type="Pfam" id="PF07883">
    <property type="entry name" value="Cupin_2"/>
    <property type="match status" value="1"/>
</dbReference>
<evidence type="ECO:0000256" key="1">
    <source>
        <dbReference type="ARBA" id="ARBA00022964"/>
    </source>
</evidence>
<dbReference type="GO" id="GO:0051213">
    <property type="term" value="F:dioxygenase activity"/>
    <property type="evidence" value="ECO:0007669"/>
    <property type="project" value="UniProtKB-KW"/>
</dbReference>
<feature type="region of interest" description="Disordered" evidence="3">
    <location>
        <begin position="1"/>
        <end position="30"/>
    </location>
</feature>
<proteinExistence type="predicted"/>
<gene>
    <name evidence="5" type="ORF">LCGC14_1672960</name>
</gene>
<evidence type="ECO:0000256" key="2">
    <source>
        <dbReference type="ARBA" id="ARBA00023002"/>
    </source>
</evidence>
<evidence type="ECO:0000313" key="5">
    <source>
        <dbReference type="EMBL" id="KKM17717.1"/>
    </source>
</evidence>
<dbReference type="InterPro" id="IPR013096">
    <property type="entry name" value="Cupin_2"/>
</dbReference>
<accession>A0A0F9HRH4</accession>
<dbReference type="EMBL" id="LAZR01014387">
    <property type="protein sequence ID" value="KKM17717.1"/>
    <property type="molecule type" value="Genomic_DNA"/>
</dbReference>
<feature type="domain" description="Cupin type-2" evidence="4">
    <location>
        <begin position="74"/>
        <end position="137"/>
    </location>
</feature>
<reference evidence="5" key="1">
    <citation type="journal article" date="2015" name="Nature">
        <title>Complex archaea that bridge the gap between prokaryotes and eukaryotes.</title>
        <authorList>
            <person name="Spang A."/>
            <person name="Saw J.H."/>
            <person name="Jorgensen S.L."/>
            <person name="Zaremba-Niedzwiedzka K."/>
            <person name="Martijn J."/>
            <person name="Lind A.E."/>
            <person name="van Eijk R."/>
            <person name="Schleper C."/>
            <person name="Guy L."/>
            <person name="Ettema T.J."/>
        </authorList>
    </citation>
    <scope>NUCLEOTIDE SEQUENCE</scope>
</reference>